<evidence type="ECO:0000313" key="2">
    <source>
        <dbReference type="Proteomes" id="UP001550378"/>
    </source>
</evidence>
<comment type="caution">
    <text evidence="1">The sequence shown here is derived from an EMBL/GenBank/DDBJ whole genome shotgun (WGS) entry which is preliminary data.</text>
</comment>
<reference evidence="1 2" key="1">
    <citation type="submission" date="2024-06" db="EMBL/GenBank/DDBJ databases">
        <title>The Natural Products Discovery Center: Release of the First 8490 Sequenced Strains for Exploring Actinobacteria Biosynthetic Diversity.</title>
        <authorList>
            <person name="Kalkreuter E."/>
            <person name="Kautsar S.A."/>
            <person name="Yang D."/>
            <person name="Bader C.D."/>
            <person name="Teijaro C.N."/>
            <person name="Fluegel L."/>
            <person name="Davis C.M."/>
            <person name="Simpson J.R."/>
            <person name="Lauterbach L."/>
            <person name="Steele A.D."/>
            <person name="Gui C."/>
            <person name="Meng S."/>
            <person name="Li G."/>
            <person name="Viehrig K."/>
            <person name="Ye F."/>
            <person name="Su P."/>
            <person name="Kiefer A.F."/>
            <person name="Nichols A."/>
            <person name="Cepeda A.J."/>
            <person name="Yan W."/>
            <person name="Fan B."/>
            <person name="Jiang Y."/>
            <person name="Adhikari A."/>
            <person name="Zheng C.-J."/>
            <person name="Schuster L."/>
            <person name="Cowan T.M."/>
            <person name="Smanski M.J."/>
            <person name="Chevrette M.G."/>
            <person name="De Carvalho L.P.S."/>
            <person name="Shen B."/>
        </authorList>
    </citation>
    <scope>NUCLEOTIDE SEQUENCE [LARGE SCALE GENOMIC DNA]</scope>
    <source>
        <strain evidence="1 2">NPDC006337</strain>
    </source>
</reference>
<protein>
    <submittedName>
        <fullName evidence="1">Uncharacterized protein</fullName>
    </submittedName>
</protein>
<dbReference type="Proteomes" id="UP001550378">
    <property type="component" value="Unassembled WGS sequence"/>
</dbReference>
<organism evidence="1 2">
    <name type="scientific">Streptomyces lavendulocolor</name>
    <dbReference type="NCBI Taxonomy" id="67316"/>
    <lineage>
        <taxon>Bacteria</taxon>
        <taxon>Bacillati</taxon>
        <taxon>Actinomycetota</taxon>
        <taxon>Actinomycetes</taxon>
        <taxon>Kitasatosporales</taxon>
        <taxon>Streptomycetaceae</taxon>
        <taxon>Streptomyces</taxon>
    </lineage>
</organism>
<keyword evidence="2" id="KW-1185">Reference proteome</keyword>
<sequence length="105" mass="11669">MSDEATSDGTWEEIADSWRLDELIEGRLQPTTRDDVLTLMTIGALRPRRPLDEAAQRRAFDAMLAAAGGGAEAEEGQTPRDPARIEQTLQATLRAFEKAQQQRTE</sequence>
<gene>
    <name evidence="1" type="ORF">ABZ508_13630</name>
</gene>
<proteinExistence type="predicted"/>
<dbReference type="EMBL" id="JBEXZR010000010">
    <property type="protein sequence ID" value="MEU0708389.1"/>
    <property type="molecule type" value="Genomic_DNA"/>
</dbReference>
<evidence type="ECO:0000313" key="1">
    <source>
        <dbReference type="EMBL" id="MEU0708389.1"/>
    </source>
</evidence>
<name>A0ABV2W4B6_9ACTN</name>
<dbReference type="RefSeq" id="WP_359657555.1">
    <property type="nucleotide sequence ID" value="NZ_JBEXZO010000028.1"/>
</dbReference>
<accession>A0ABV2W4B6</accession>